<feature type="domain" description="Glycoside hydrolase family 31 N-terminal" evidence="6">
    <location>
        <begin position="56"/>
        <end position="224"/>
    </location>
</feature>
<dbReference type="Pfam" id="PF13802">
    <property type="entry name" value="Gal_mutarotas_2"/>
    <property type="match status" value="1"/>
</dbReference>
<gene>
    <name evidence="9" type="ORF">HRJ53_09100</name>
</gene>
<dbReference type="GO" id="GO:0030246">
    <property type="term" value="F:carbohydrate binding"/>
    <property type="evidence" value="ECO:0007669"/>
    <property type="project" value="InterPro"/>
</dbReference>
<dbReference type="Pfam" id="PF21365">
    <property type="entry name" value="Glyco_hydro_31_3rd"/>
    <property type="match status" value="1"/>
</dbReference>
<keyword evidence="2 4" id="KW-0378">Hydrolase</keyword>
<feature type="domain" description="Glycoside hydrolase family 31 TIM barrel" evidence="5">
    <location>
        <begin position="266"/>
        <end position="596"/>
    </location>
</feature>
<organism evidence="9 10">
    <name type="scientific">Candidatus Acidiferrum panamense</name>
    <dbReference type="NCBI Taxonomy" id="2741543"/>
    <lineage>
        <taxon>Bacteria</taxon>
        <taxon>Pseudomonadati</taxon>
        <taxon>Acidobacteriota</taxon>
        <taxon>Terriglobia</taxon>
        <taxon>Candidatus Acidiferrales</taxon>
        <taxon>Candidatus Acidiferrum</taxon>
    </lineage>
</organism>
<dbReference type="EMBL" id="JACDQQ010000880">
    <property type="protein sequence ID" value="MBA0085141.1"/>
    <property type="molecule type" value="Genomic_DNA"/>
</dbReference>
<dbReference type="Gene3D" id="3.20.20.80">
    <property type="entry name" value="Glycosidases"/>
    <property type="match status" value="1"/>
</dbReference>
<dbReference type="InterPro" id="IPR011013">
    <property type="entry name" value="Gal_mutarotase_sf_dom"/>
</dbReference>
<protein>
    <submittedName>
        <fullName evidence="9">Glycoside hydrolase family 31 protein</fullName>
    </submittedName>
</protein>
<dbReference type="InterPro" id="IPR030458">
    <property type="entry name" value="Glyco_hydro_31_AS"/>
</dbReference>
<dbReference type="InterPro" id="IPR013780">
    <property type="entry name" value="Glyco_hydro_b"/>
</dbReference>
<evidence type="ECO:0000259" key="7">
    <source>
        <dbReference type="Pfam" id="PF17137"/>
    </source>
</evidence>
<comment type="caution">
    <text evidence="9">The sequence shown here is derived from an EMBL/GenBank/DDBJ whole genome shotgun (WGS) entry which is preliminary data.</text>
</comment>
<dbReference type="PROSITE" id="PS00129">
    <property type="entry name" value="GLYCOSYL_HYDROL_F31_1"/>
    <property type="match status" value="1"/>
</dbReference>
<evidence type="ECO:0000256" key="4">
    <source>
        <dbReference type="RuleBase" id="RU361185"/>
    </source>
</evidence>
<reference evidence="9" key="1">
    <citation type="submission" date="2020-06" db="EMBL/GenBank/DDBJ databases">
        <title>Legume-microbial interactions unlock mineral nutrients during tropical forest succession.</title>
        <authorList>
            <person name="Epihov D.Z."/>
        </authorList>
    </citation>
    <scope>NUCLEOTIDE SEQUENCE [LARGE SCALE GENOMIC DNA]</scope>
    <source>
        <strain evidence="9">Pan2503</strain>
    </source>
</reference>
<dbReference type="Pfam" id="PF17137">
    <property type="entry name" value="DUF5110"/>
    <property type="match status" value="1"/>
</dbReference>
<evidence type="ECO:0000259" key="6">
    <source>
        <dbReference type="Pfam" id="PF13802"/>
    </source>
</evidence>
<dbReference type="Proteomes" id="UP000567293">
    <property type="component" value="Unassembled WGS sequence"/>
</dbReference>
<dbReference type="PANTHER" id="PTHR22762:SF120">
    <property type="entry name" value="HETEROGLYCAN GLUCOSIDASE 1"/>
    <property type="match status" value="1"/>
</dbReference>
<dbReference type="InterPro" id="IPR048395">
    <property type="entry name" value="Glyco_hydro_31_C"/>
</dbReference>
<feature type="domain" description="Glycosyl hydrolase family 31 C-terminal" evidence="8">
    <location>
        <begin position="604"/>
        <end position="690"/>
    </location>
</feature>
<evidence type="ECO:0000256" key="3">
    <source>
        <dbReference type="ARBA" id="ARBA00023295"/>
    </source>
</evidence>
<comment type="similarity">
    <text evidence="1 4">Belongs to the glycosyl hydrolase 31 family.</text>
</comment>
<dbReference type="InterPro" id="IPR017853">
    <property type="entry name" value="GH"/>
</dbReference>
<dbReference type="GO" id="GO:0004553">
    <property type="term" value="F:hydrolase activity, hydrolyzing O-glycosyl compounds"/>
    <property type="evidence" value="ECO:0007669"/>
    <property type="project" value="InterPro"/>
</dbReference>
<dbReference type="PANTHER" id="PTHR22762">
    <property type="entry name" value="ALPHA-GLUCOSIDASE"/>
    <property type="match status" value="1"/>
</dbReference>
<dbReference type="Pfam" id="PF01055">
    <property type="entry name" value="Glyco_hydro_31_2nd"/>
    <property type="match status" value="1"/>
</dbReference>
<dbReference type="CDD" id="cd06604">
    <property type="entry name" value="GH31_glucosidase_II_MalA"/>
    <property type="match status" value="1"/>
</dbReference>
<keyword evidence="10" id="KW-1185">Reference proteome</keyword>
<evidence type="ECO:0000313" key="10">
    <source>
        <dbReference type="Proteomes" id="UP000567293"/>
    </source>
</evidence>
<evidence type="ECO:0000259" key="5">
    <source>
        <dbReference type="Pfam" id="PF01055"/>
    </source>
</evidence>
<evidence type="ECO:0000256" key="2">
    <source>
        <dbReference type="ARBA" id="ARBA00022801"/>
    </source>
</evidence>
<evidence type="ECO:0000256" key="1">
    <source>
        <dbReference type="ARBA" id="ARBA00007806"/>
    </source>
</evidence>
<dbReference type="InterPro" id="IPR000322">
    <property type="entry name" value="Glyco_hydro_31_TIM"/>
</dbReference>
<dbReference type="Gene3D" id="2.60.40.1180">
    <property type="entry name" value="Golgi alpha-mannosidase II"/>
    <property type="match status" value="2"/>
</dbReference>
<sequence length="818" mass="91666">MRELVRRLGTGLLLCVMGSAGLLAQGWQHIGKVERVEAFKDGTQDGAELTAGKAKVRITQVSNGIIRVRVAPNGHFPKDFSWALAGTPLPEASSPVQLLDGQSEVKMTAGAVNVSVIKSPLLVTFSDVSGNVLLADEPSLPMGWNGPQVQVWKEMPADENYYALGDKAGPMSRRNRAFTNWNTDEFGWQESSDPLYKTIPFFIGLRKGVAYGVFFDNTYRSSFDFGKEGRDYFSFGADGGELNYYFIAGPEPKRVVEKYATLTGHPPLPPLWSLGYQQCRYSYYPESRVREIVRTFREKKIPADVIYLDIDYQQGYAPFTINREYFPTFEKMVSDLRAQGFRTIVITDLHIKKDANHGYAPYDSGIKNDVFVKNPDGSVFVGKVWPDDSVFPDFTLTRARNWWGSLYKDFVAMGVAGFWNDMNEPSVFLRADKTMPLDTVHRLDDGASVDHRAAHNIYGMENARATYEGLLKLEAGERPFVLTRAAFSGAQRYAATWTGDNSSTWNHLKMSTPMLLSMGISGMPLVGDDIGGFAGSPPADLLTRWFEVGALNPIYRDHTAKGTADQEPWVHGPEHEAIRKKYIELRYRLMPYLYTAIEEAARTGIPLMRPLFLEYPQATEFYGDDRDFLFGRDMFVAPVTTEMVDAQDISLPPGGWYDFWSGARHEHGEKIQLRLRLDEMPLYVRAGAIVPMQAVVQNTGETPDGPLALRVYPGEDCGGSLYEDDGHSLAYQKGEILRIHYACATSPSSLTITSSIEKNAYKPWWTSTSLTVYGAADAPKEVRIGERVTRDWRFDSQTHTVTLTVADALKNWSVRLAF</sequence>
<feature type="domain" description="DUF5110" evidence="7">
    <location>
        <begin position="706"/>
        <end position="771"/>
    </location>
</feature>
<dbReference type="SUPFAM" id="SSF74650">
    <property type="entry name" value="Galactose mutarotase-like"/>
    <property type="match status" value="1"/>
</dbReference>
<dbReference type="SUPFAM" id="SSF51011">
    <property type="entry name" value="Glycosyl hydrolase domain"/>
    <property type="match status" value="1"/>
</dbReference>
<dbReference type="SUPFAM" id="SSF51445">
    <property type="entry name" value="(Trans)glycosidases"/>
    <property type="match status" value="1"/>
</dbReference>
<dbReference type="GO" id="GO:0005975">
    <property type="term" value="P:carbohydrate metabolic process"/>
    <property type="evidence" value="ECO:0007669"/>
    <property type="project" value="InterPro"/>
</dbReference>
<proteinExistence type="inferred from homology"/>
<dbReference type="InterPro" id="IPR033403">
    <property type="entry name" value="DUF5110"/>
</dbReference>
<evidence type="ECO:0000313" key="9">
    <source>
        <dbReference type="EMBL" id="MBA0085141.1"/>
    </source>
</evidence>
<dbReference type="CDD" id="cd14752">
    <property type="entry name" value="GH31_N"/>
    <property type="match status" value="1"/>
</dbReference>
<dbReference type="Gene3D" id="2.60.40.1760">
    <property type="entry name" value="glycosyl hydrolase (family 31)"/>
    <property type="match status" value="1"/>
</dbReference>
<name>A0A7V8SWR0_9BACT</name>
<evidence type="ECO:0000259" key="8">
    <source>
        <dbReference type="Pfam" id="PF21365"/>
    </source>
</evidence>
<dbReference type="AlphaFoldDB" id="A0A7V8SWR0"/>
<keyword evidence="3 4" id="KW-0326">Glycosidase</keyword>
<dbReference type="InterPro" id="IPR025887">
    <property type="entry name" value="Glyco_hydro_31_N_dom"/>
</dbReference>
<accession>A0A7V8SWR0</accession>